<evidence type="ECO:0000313" key="3">
    <source>
        <dbReference type="Proteomes" id="UP000294902"/>
    </source>
</evidence>
<name>A0A4R3MNR8_9FIRM</name>
<dbReference type="AlphaFoldDB" id="A0A4R3MNR8"/>
<feature type="transmembrane region" description="Helical" evidence="1">
    <location>
        <begin position="12"/>
        <end position="40"/>
    </location>
</feature>
<keyword evidence="1" id="KW-0812">Transmembrane</keyword>
<organism evidence="2 3">
    <name type="scientific">Natranaerovirga pectinivora</name>
    <dbReference type="NCBI Taxonomy" id="682400"/>
    <lineage>
        <taxon>Bacteria</taxon>
        <taxon>Bacillati</taxon>
        <taxon>Bacillota</taxon>
        <taxon>Clostridia</taxon>
        <taxon>Lachnospirales</taxon>
        <taxon>Natranaerovirgaceae</taxon>
        <taxon>Natranaerovirga</taxon>
    </lineage>
</organism>
<reference evidence="2 3" key="1">
    <citation type="submission" date="2019-03" db="EMBL/GenBank/DDBJ databases">
        <title>Genomic Encyclopedia of Type Strains, Phase IV (KMG-IV): sequencing the most valuable type-strain genomes for metagenomic binning, comparative biology and taxonomic classification.</title>
        <authorList>
            <person name="Goeker M."/>
        </authorList>
    </citation>
    <scope>NUCLEOTIDE SEQUENCE [LARGE SCALE GENOMIC DNA]</scope>
    <source>
        <strain evidence="2 3">DSM 24629</strain>
    </source>
</reference>
<dbReference type="EMBL" id="SMAL01000006">
    <property type="protein sequence ID" value="TCT14329.1"/>
    <property type="molecule type" value="Genomic_DNA"/>
</dbReference>
<dbReference type="Proteomes" id="UP000294902">
    <property type="component" value="Unassembled WGS sequence"/>
</dbReference>
<sequence length="128" mass="14881">MKMTKLGISTGLLSSICFFFAYYSIWVGTALMLAVIVLNLNNTVKRNAIQGVVTFGSLIILKSIYDRFFWLIDRFTRGTNTFNIWFNEVYRWFLLVIVLYCIINAIKEKIVYIPIVSDFVNKNIDDLD</sequence>
<feature type="transmembrane region" description="Helical" evidence="1">
    <location>
        <begin position="47"/>
        <end position="65"/>
    </location>
</feature>
<keyword evidence="1" id="KW-1133">Transmembrane helix</keyword>
<dbReference type="OrthoDB" id="9852150at2"/>
<dbReference type="RefSeq" id="WP_132252625.1">
    <property type="nucleotide sequence ID" value="NZ_SMAL01000006.1"/>
</dbReference>
<evidence type="ECO:0000313" key="2">
    <source>
        <dbReference type="EMBL" id="TCT14329.1"/>
    </source>
</evidence>
<feature type="transmembrane region" description="Helical" evidence="1">
    <location>
        <begin position="89"/>
        <end position="106"/>
    </location>
</feature>
<evidence type="ECO:0000256" key="1">
    <source>
        <dbReference type="SAM" id="Phobius"/>
    </source>
</evidence>
<comment type="caution">
    <text evidence="2">The sequence shown here is derived from an EMBL/GenBank/DDBJ whole genome shotgun (WGS) entry which is preliminary data.</text>
</comment>
<gene>
    <name evidence="2" type="ORF">EDC18_106127</name>
</gene>
<keyword evidence="3" id="KW-1185">Reference proteome</keyword>
<accession>A0A4R3MNR8</accession>
<proteinExistence type="predicted"/>
<keyword evidence="1" id="KW-0472">Membrane</keyword>
<protein>
    <submittedName>
        <fullName evidence="2">Uncharacterized protein</fullName>
    </submittedName>
</protein>